<protein>
    <recommendedName>
        <fullName evidence="5 16">Cellulose synthase catalytic subunit [UDP-forming]</fullName>
        <ecNumber evidence="4 16">2.4.1.12</ecNumber>
    </recommendedName>
</protein>
<evidence type="ECO:0000256" key="16">
    <source>
        <dbReference type="RuleBase" id="RU365020"/>
    </source>
</evidence>
<dbReference type="UniPathway" id="UPA00694"/>
<feature type="transmembrane region" description="Helical" evidence="16">
    <location>
        <begin position="546"/>
        <end position="564"/>
    </location>
</feature>
<comment type="similarity">
    <text evidence="3">Belongs to the glycosyltransferase 2 family.</text>
</comment>
<evidence type="ECO:0000256" key="3">
    <source>
        <dbReference type="ARBA" id="ARBA00006739"/>
    </source>
</evidence>
<dbReference type="EC" id="2.4.1.12" evidence="4 16"/>
<feature type="transmembrane region" description="Helical" evidence="16">
    <location>
        <begin position="143"/>
        <end position="160"/>
    </location>
</feature>
<dbReference type="Pfam" id="PF07238">
    <property type="entry name" value="PilZ"/>
    <property type="match status" value="1"/>
</dbReference>
<comment type="subcellular location">
    <subcellularLocation>
        <location evidence="1">Cell inner membrane</location>
        <topology evidence="1">Multi-pass membrane protein</topology>
    </subcellularLocation>
</comment>
<feature type="transmembrane region" description="Helical" evidence="16">
    <location>
        <begin position="825"/>
        <end position="845"/>
    </location>
</feature>
<keyword evidence="13 16" id="KW-1133">Transmembrane helix</keyword>
<gene>
    <name evidence="19" type="primary">bcsA</name>
    <name evidence="19" type="ORF">BVH74_13620</name>
</gene>
<evidence type="ECO:0000256" key="12">
    <source>
        <dbReference type="ARBA" id="ARBA00022916"/>
    </source>
</evidence>
<evidence type="ECO:0000256" key="5">
    <source>
        <dbReference type="ARBA" id="ARBA00018714"/>
    </source>
</evidence>
<dbReference type="InterPro" id="IPR009875">
    <property type="entry name" value="PilZ_domain"/>
</dbReference>
<dbReference type="CDD" id="cd06421">
    <property type="entry name" value="CESA_CelA_like"/>
    <property type="match status" value="1"/>
</dbReference>
<comment type="catalytic activity">
    <reaction evidence="15 16">
        <text>[(1-&gt;4)-beta-D-glucosyl](n) + UDP-alpha-D-glucose = [(1-&gt;4)-beta-D-glucosyl](n+1) + UDP + H(+)</text>
        <dbReference type="Rhea" id="RHEA:19929"/>
        <dbReference type="Rhea" id="RHEA-COMP:10033"/>
        <dbReference type="Rhea" id="RHEA-COMP:10034"/>
        <dbReference type="ChEBI" id="CHEBI:15378"/>
        <dbReference type="ChEBI" id="CHEBI:18246"/>
        <dbReference type="ChEBI" id="CHEBI:58223"/>
        <dbReference type="ChEBI" id="CHEBI:58885"/>
        <dbReference type="EC" id="2.4.1.12"/>
    </reaction>
</comment>
<evidence type="ECO:0000256" key="1">
    <source>
        <dbReference type="ARBA" id="ARBA00004429"/>
    </source>
</evidence>
<dbReference type="GO" id="GO:0005886">
    <property type="term" value="C:plasma membrane"/>
    <property type="evidence" value="ECO:0007669"/>
    <property type="project" value="UniProtKB-SubCell"/>
</dbReference>
<keyword evidence="12 16" id="KW-0135">Cellulose biosynthesis</keyword>
<name>A0A1V0B711_9GAMM</name>
<feature type="transmembrane region" description="Helical" evidence="16">
    <location>
        <begin position="20"/>
        <end position="37"/>
    </location>
</feature>
<dbReference type="Gene3D" id="2.40.10.220">
    <property type="entry name" value="predicted glycosyltransferase like domains"/>
    <property type="match status" value="1"/>
</dbReference>
<organism evidence="19 20">
    <name type="scientific">Halopseudomonas phragmitis</name>
    <dbReference type="NCBI Taxonomy" id="1931241"/>
    <lineage>
        <taxon>Bacteria</taxon>
        <taxon>Pseudomonadati</taxon>
        <taxon>Pseudomonadota</taxon>
        <taxon>Gammaproteobacteria</taxon>
        <taxon>Pseudomonadales</taxon>
        <taxon>Pseudomonadaceae</taxon>
        <taxon>Halopseudomonas</taxon>
    </lineage>
</organism>
<dbReference type="Gene3D" id="3.90.550.10">
    <property type="entry name" value="Spore Coat Polysaccharide Biosynthesis Protein SpsA, Chain A"/>
    <property type="match status" value="1"/>
</dbReference>
<evidence type="ECO:0000256" key="14">
    <source>
        <dbReference type="ARBA" id="ARBA00023136"/>
    </source>
</evidence>
<keyword evidence="7 16" id="KW-0997">Cell inner membrane</keyword>
<evidence type="ECO:0000256" key="7">
    <source>
        <dbReference type="ARBA" id="ARBA00022519"/>
    </source>
</evidence>
<feature type="transmembrane region" description="Helical" evidence="16">
    <location>
        <begin position="632"/>
        <end position="652"/>
    </location>
</feature>
<sequence length="870" mass="99480">MDRYFPYSRLREERGAGPLTALLLAFCTLLAWTFLRLENPSWRSVRKYADYWFPQIASAQRPRLGDPLRYAVQSIWLLLIHHQPKPKAYAIRDAWRSFRAGYRTSAIRLRGYLESVPFRTMDSRPMQRSRHWWNRSSRQQQRLVNILLGVVTLALGIFCITQPFGYMAQLVFVLLLWVVAMLVRHMPGRFPTLLMIMLSVLISCRYLWWRYTATLNWNDWLDLTTGLLLLAAETYAWLILILGYIQSCWPLKRKPVELPKDSSQWPTVDLMIATYNEPLSVVRNTVYAAMGVDWPKDKLRIYLLDDGRREQFRKFAAEVGVGYITRPDNNHAKAGNLNHALTKTDGELIAVFDCDHIPVRSFLQFTVGWFLRDPKMALVQTPHHFLSPDPFERNLNVFRRNPNEGELFYGLVQDGNDMWNATFFCGSCAVLRRKALEEIGGFAVETVTEDAHTALRMHRRGWNSAYVRIPQAAGLATESLSAHIGQRIRWARGMAQIFRIDNPLFGKGLSLFQRICYANAMLHFLAGLPRLIFLLAPLAFLLLHAYIIYAPALMIVLYVIPHMVHSSLTSSRMQGQHRKTFWGEVYETVLAWYIARPTTVALINPSKGKFNVTAKGGLIESNQFDWKIARPYLVLAALNFTGLGFAVWRFLYGPPQEVGTVIITSLWVLYNLLLIGAAVAIAAEVRQVRENHRVQVKLPAALKLGSGHLYPGVLQDYSGGGVGLVLNTSLSLPIGSEVSLLMRRGDQEFTFPGVISRSDARFVGIRFAELSQKQKIDFVQCTFARADAWLNWQLDNGPERPVQSFMDMLRVGAKGYYRLYQFLPAWLRIFIDPILSLLAWIGSFFPRWPTGPAPVTIPTSQQRLATYEPL</sequence>
<evidence type="ECO:0000256" key="4">
    <source>
        <dbReference type="ARBA" id="ARBA00012539"/>
    </source>
</evidence>
<dbReference type="Pfam" id="PF00535">
    <property type="entry name" value="Glycos_transf_2"/>
    <property type="match status" value="1"/>
</dbReference>
<keyword evidence="9 16" id="KW-0328">Glycosyltransferase</keyword>
<dbReference type="PANTHER" id="PTHR43867">
    <property type="entry name" value="CELLULOSE SYNTHASE CATALYTIC SUBUNIT A [UDP-FORMING]"/>
    <property type="match status" value="1"/>
</dbReference>
<keyword evidence="14 16" id="KW-0472">Membrane</keyword>
<evidence type="ECO:0000256" key="10">
    <source>
        <dbReference type="ARBA" id="ARBA00022679"/>
    </source>
</evidence>
<feature type="domain" description="PilZ" evidence="18">
    <location>
        <begin position="687"/>
        <end position="783"/>
    </location>
</feature>
<comment type="cofactor">
    <cofactor evidence="16">
        <name>Mg(2+)</name>
        <dbReference type="ChEBI" id="CHEBI:18420"/>
    </cofactor>
</comment>
<evidence type="ECO:0000313" key="20">
    <source>
        <dbReference type="Proteomes" id="UP000243488"/>
    </source>
</evidence>
<dbReference type="Pfam" id="PF03552">
    <property type="entry name" value="Cellulose_synt"/>
    <property type="match status" value="1"/>
</dbReference>
<accession>A0A1V0B711</accession>
<dbReference type="GO" id="GO:0006011">
    <property type="term" value="P:UDP-alpha-D-glucose metabolic process"/>
    <property type="evidence" value="ECO:0007669"/>
    <property type="project" value="InterPro"/>
</dbReference>
<dbReference type="PRINTS" id="PR01439">
    <property type="entry name" value="CELLSNTHASEA"/>
</dbReference>
<dbReference type="InterPro" id="IPR029044">
    <property type="entry name" value="Nucleotide-diphossugar_trans"/>
</dbReference>
<evidence type="ECO:0000256" key="6">
    <source>
        <dbReference type="ARBA" id="ARBA00022475"/>
    </source>
</evidence>
<dbReference type="PANTHER" id="PTHR43867:SF2">
    <property type="entry name" value="CELLULOSE SYNTHASE CATALYTIC SUBUNIT A [UDP-FORMING]"/>
    <property type="match status" value="1"/>
</dbReference>
<dbReference type="EMBL" id="CP020100">
    <property type="protein sequence ID" value="AQZ95723.1"/>
    <property type="molecule type" value="Genomic_DNA"/>
</dbReference>
<keyword evidence="11 16" id="KW-0812">Transmembrane</keyword>
<dbReference type="KEGG" id="ppha:BVH74_13620"/>
<dbReference type="GO" id="GO:0030244">
    <property type="term" value="P:cellulose biosynthetic process"/>
    <property type="evidence" value="ECO:0007669"/>
    <property type="project" value="UniProtKB-KW"/>
</dbReference>
<keyword evidence="8 16" id="KW-0973">c-di-GMP</keyword>
<keyword evidence="6 16" id="KW-1003">Cell membrane</keyword>
<dbReference type="InterPro" id="IPR003919">
    <property type="entry name" value="Cell_synth_A"/>
</dbReference>
<feature type="domain" description="Glycosyltransferase 2-like" evidence="17">
    <location>
        <begin position="271"/>
        <end position="440"/>
    </location>
</feature>
<dbReference type="FunFam" id="3.90.550.10:FF:000061">
    <property type="entry name" value="Cellulose synthase catalytic subunit [UDP-forming]"/>
    <property type="match status" value="1"/>
</dbReference>
<evidence type="ECO:0000256" key="8">
    <source>
        <dbReference type="ARBA" id="ARBA00022636"/>
    </source>
</evidence>
<evidence type="ECO:0000259" key="17">
    <source>
        <dbReference type="Pfam" id="PF00535"/>
    </source>
</evidence>
<comment type="pathway">
    <text evidence="2 16">Glycan metabolism; bacterial cellulose biosynthesis.</text>
</comment>
<dbReference type="GO" id="GO:0035438">
    <property type="term" value="F:cyclic-di-GMP binding"/>
    <property type="evidence" value="ECO:0007669"/>
    <property type="project" value="InterPro"/>
</dbReference>
<dbReference type="InterPro" id="IPR005150">
    <property type="entry name" value="Cellulose_synth"/>
</dbReference>
<evidence type="ECO:0000256" key="15">
    <source>
        <dbReference type="ARBA" id="ARBA00048682"/>
    </source>
</evidence>
<feature type="transmembrane region" description="Helical" evidence="16">
    <location>
        <begin position="220"/>
        <end position="245"/>
    </location>
</feature>
<dbReference type="NCBIfam" id="TIGR03030">
    <property type="entry name" value="CelA"/>
    <property type="match status" value="1"/>
</dbReference>
<evidence type="ECO:0000256" key="13">
    <source>
        <dbReference type="ARBA" id="ARBA00022989"/>
    </source>
</evidence>
<dbReference type="AlphaFoldDB" id="A0A1V0B711"/>
<dbReference type="InterPro" id="IPR050321">
    <property type="entry name" value="Glycosyltr_2/OpgH_subfam"/>
</dbReference>
<dbReference type="GO" id="GO:0016760">
    <property type="term" value="F:cellulose synthase (UDP-forming) activity"/>
    <property type="evidence" value="ECO:0007669"/>
    <property type="project" value="UniProtKB-EC"/>
</dbReference>
<comment type="function">
    <text evidence="16">Catalytic subunit of cellulose synthase. It polymerizes uridine 5'-diphosphate glucose to cellulose.</text>
</comment>
<dbReference type="InterPro" id="IPR001173">
    <property type="entry name" value="Glyco_trans_2-like"/>
</dbReference>
<evidence type="ECO:0000259" key="18">
    <source>
        <dbReference type="Pfam" id="PF07238"/>
    </source>
</evidence>
<feature type="transmembrane region" description="Helical" evidence="16">
    <location>
        <begin position="520"/>
        <end position="540"/>
    </location>
</feature>
<keyword evidence="10 16" id="KW-0808">Transferase</keyword>
<evidence type="ECO:0000313" key="19">
    <source>
        <dbReference type="EMBL" id="AQZ95723.1"/>
    </source>
</evidence>
<dbReference type="NCBIfam" id="NF008558">
    <property type="entry name" value="PRK11498.1"/>
    <property type="match status" value="1"/>
</dbReference>
<feature type="transmembrane region" description="Helical" evidence="16">
    <location>
        <begin position="166"/>
        <end position="183"/>
    </location>
</feature>
<reference evidence="19 20" key="1">
    <citation type="submission" date="2017-03" db="EMBL/GenBank/DDBJ databases">
        <title>Complete genome sequence of the novel DNRA strain Pseudomonas sp. S-6-2 isolated from Chinese polluted river sediment. Journal of Biotechnology.</title>
        <authorList>
            <person name="Li J."/>
            <person name="Xiang F."/>
            <person name="Wang L."/>
            <person name="Xi L."/>
            <person name="Liu J."/>
        </authorList>
    </citation>
    <scope>NUCLEOTIDE SEQUENCE [LARGE SCALE GENOMIC DNA]</scope>
    <source>
        <strain evidence="19 20">S-6-2</strain>
    </source>
</reference>
<evidence type="ECO:0000256" key="9">
    <source>
        <dbReference type="ARBA" id="ARBA00022676"/>
    </source>
</evidence>
<dbReference type="Proteomes" id="UP000243488">
    <property type="component" value="Chromosome"/>
</dbReference>
<dbReference type="RefSeq" id="WP_080050590.1">
    <property type="nucleotide sequence ID" value="NZ_CP020100.1"/>
</dbReference>
<dbReference type="STRING" id="1931241.BVH74_13620"/>
<evidence type="ECO:0000256" key="2">
    <source>
        <dbReference type="ARBA" id="ARBA00005186"/>
    </source>
</evidence>
<feature type="transmembrane region" description="Helical" evidence="16">
    <location>
        <begin position="190"/>
        <end position="208"/>
    </location>
</feature>
<proteinExistence type="inferred from homology"/>
<dbReference type="SUPFAM" id="SSF141371">
    <property type="entry name" value="PilZ domain-like"/>
    <property type="match status" value="1"/>
</dbReference>
<keyword evidence="20" id="KW-1185">Reference proteome</keyword>
<feature type="transmembrane region" description="Helical" evidence="16">
    <location>
        <begin position="658"/>
        <end position="683"/>
    </location>
</feature>
<dbReference type="SUPFAM" id="SSF53448">
    <property type="entry name" value="Nucleotide-diphospho-sugar transferases"/>
    <property type="match status" value="1"/>
</dbReference>
<evidence type="ECO:0000256" key="11">
    <source>
        <dbReference type="ARBA" id="ARBA00022692"/>
    </source>
</evidence>